<evidence type="ECO:0000313" key="3">
    <source>
        <dbReference type="EMBL" id="KAF8661071.1"/>
    </source>
</evidence>
<dbReference type="InterPro" id="IPR002487">
    <property type="entry name" value="TF_Kbox"/>
</dbReference>
<organism evidence="3 4">
    <name type="scientific">Digitaria exilis</name>
    <dbReference type="NCBI Taxonomy" id="1010633"/>
    <lineage>
        <taxon>Eukaryota</taxon>
        <taxon>Viridiplantae</taxon>
        <taxon>Streptophyta</taxon>
        <taxon>Embryophyta</taxon>
        <taxon>Tracheophyta</taxon>
        <taxon>Spermatophyta</taxon>
        <taxon>Magnoliopsida</taxon>
        <taxon>Liliopsida</taxon>
        <taxon>Poales</taxon>
        <taxon>Poaceae</taxon>
        <taxon>PACMAD clade</taxon>
        <taxon>Panicoideae</taxon>
        <taxon>Panicodae</taxon>
        <taxon>Paniceae</taxon>
        <taxon>Anthephorinae</taxon>
        <taxon>Digitaria</taxon>
    </lineage>
</organism>
<dbReference type="Pfam" id="PF01486">
    <property type="entry name" value="K-box"/>
    <property type="match status" value="1"/>
</dbReference>
<feature type="domain" description="K-box" evidence="2">
    <location>
        <begin position="28"/>
        <end position="118"/>
    </location>
</feature>
<gene>
    <name evidence="3" type="ORF">HU200_057172</name>
</gene>
<reference evidence="3" key="1">
    <citation type="submission" date="2020-07" db="EMBL/GenBank/DDBJ databases">
        <title>Genome sequence and genetic diversity analysis of an under-domesticated orphan crop, white fonio (Digitaria exilis).</title>
        <authorList>
            <person name="Bennetzen J.L."/>
            <person name="Chen S."/>
            <person name="Ma X."/>
            <person name="Wang X."/>
            <person name="Yssel A.E.J."/>
            <person name="Chaluvadi S.R."/>
            <person name="Johnson M."/>
            <person name="Gangashetty P."/>
            <person name="Hamidou F."/>
            <person name="Sanogo M.D."/>
            <person name="Zwaenepoel A."/>
            <person name="Wallace J."/>
            <person name="Van De Peer Y."/>
            <person name="Van Deynze A."/>
        </authorList>
    </citation>
    <scope>NUCLEOTIDE SEQUENCE</scope>
    <source>
        <tissue evidence="3">Leaves</tissue>
    </source>
</reference>
<sequence>MERVLERYERYLLCEGGDAMEEQHEETQGNLSYDHIKLRSRIEALQKSKRNLMGEQLESLTFREIQQLEHQIGSALRNIRSRKDHILLNSMEELRKKERFLTEQKSVLEKEKEALDASLHANAASSTAAEPALPNLNVCAGDSDEPGPPPAAIGLPWWMLRPPDANQQLERH</sequence>
<keyword evidence="4" id="KW-1185">Reference proteome</keyword>
<protein>
    <recommendedName>
        <fullName evidence="2">K-box domain-containing protein</fullName>
    </recommendedName>
</protein>
<dbReference type="GO" id="GO:0005634">
    <property type="term" value="C:nucleus"/>
    <property type="evidence" value="ECO:0007669"/>
    <property type="project" value="InterPro"/>
</dbReference>
<dbReference type="GO" id="GO:0003700">
    <property type="term" value="F:DNA-binding transcription factor activity"/>
    <property type="evidence" value="ECO:0007669"/>
    <property type="project" value="InterPro"/>
</dbReference>
<evidence type="ECO:0000256" key="1">
    <source>
        <dbReference type="SAM" id="MobiDB-lite"/>
    </source>
</evidence>
<dbReference type="AlphaFoldDB" id="A0A835E563"/>
<name>A0A835E563_9POAL</name>
<proteinExistence type="predicted"/>
<accession>A0A835E563</accession>
<dbReference type="OrthoDB" id="1898716at2759"/>
<evidence type="ECO:0000259" key="2">
    <source>
        <dbReference type="PROSITE" id="PS51297"/>
    </source>
</evidence>
<feature type="region of interest" description="Disordered" evidence="1">
    <location>
        <begin position="125"/>
        <end position="159"/>
    </location>
</feature>
<evidence type="ECO:0000313" key="4">
    <source>
        <dbReference type="Proteomes" id="UP000636709"/>
    </source>
</evidence>
<dbReference type="EMBL" id="JACEFO010002416">
    <property type="protein sequence ID" value="KAF8661071.1"/>
    <property type="molecule type" value="Genomic_DNA"/>
</dbReference>
<dbReference type="PROSITE" id="PS51297">
    <property type="entry name" value="K_BOX"/>
    <property type="match status" value="1"/>
</dbReference>
<comment type="caution">
    <text evidence="3">The sequence shown here is derived from an EMBL/GenBank/DDBJ whole genome shotgun (WGS) entry which is preliminary data.</text>
</comment>
<dbReference type="Proteomes" id="UP000636709">
    <property type="component" value="Unassembled WGS sequence"/>
</dbReference>